<keyword evidence="2" id="KW-0805">Transcription regulation</keyword>
<feature type="domain" description="TF-B3" evidence="6">
    <location>
        <begin position="11"/>
        <end position="106"/>
    </location>
</feature>
<dbReference type="SUPFAM" id="SSF101936">
    <property type="entry name" value="DNA-binding pseudobarrel domain"/>
    <property type="match status" value="1"/>
</dbReference>
<evidence type="ECO:0000256" key="4">
    <source>
        <dbReference type="ARBA" id="ARBA00023163"/>
    </source>
</evidence>
<evidence type="ECO:0000256" key="1">
    <source>
        <dbReference type="ARBA" id="ARBA00004123"/>
    </source>
</evidence>
<evidence type="ECO:0000256" key="2">
    <source>
        <dbReference type="ARBA" id="ARBA00023015"/>
    </source>
</evidence>
<dbReference type="Gene3D" id="2.40.330.10">
    <property type="entry name" value="DNA-binding pseudobarrel domain"/>
    <property type="match status" value="1"/>
</dbReference>
<dbReference type="GO" id="GO:0005634">
    <property type="term" value="C:nucleus"/>
    <property type="evidence" value="ECO:0007669"/>
    <property type="project" value="UniProtKB-SubCell"/>
</dbReference>
<dbReference type="Pfam" id="PF02362">
    <property type="entry name" value="B3"/>
    <property type="match status" value="1"/>
</dbReference>
<dbReference type="GO" id="GO:0003677">
    <property type="term" value="F:DNA binding"/>
    <property type="evidence" value="ECO:0007669"/>
    <property type="project" value="UniProtKB-KW"/>
</dbReference>
<accession>A0A1R3K9B1</accession>
<comment type="caution">
    <text evidence="7">The sequence shown here is derived from an EMBL/GenBank/DDBJ whole genome shotgun (WGS) entry which is preliminary data.</text>
</comment>
<dbReference type="Proteomes" id="UP000188268">
    <property type="component" value="Unassembled WGS sequence"/>
</dbReference>
<comment type="subcellular location">
    <subcellularLocation>
        <location evidence="1">Nucleus</location>
    </subcellularLocation>
</comment>
<keyword evidence="5" id="KW-0539">Nucleus</keyword>
<gene>
    <name evidence="7" type="ORF">CCACVL1_02312</name>
</gene>
<keyword evidence="8" id="KW-1185">Reference proteome</keyword>
<reference evidence="7 8" key="1">
    <citation type="submission" date="2013-09" db="EMBL/GenBank/DDBJ databases">
        <title>Corchorus capsularis genome sequencing.</title>
        <authorList>
            <person name="Alam M."/>
            <person name="Haque M.S."/>
            <person name="Islam M.S."/>
            <person name="Emdad E.M."/>
            <person name="Islam M.M."/>
            <person name="Ahmed B."/>
            <person name="Halim A."/>
            <person name="Hossen Q.M.M."/>
            <person name="Hossain M.Z."/>
            <person name="Ahmed R."/>
            <person name="Khan M.M."/>
            <person name="Islam R."/>
            <person name="Rashid M.M."/>
            <person name="Khan S.A."/>
            <person name="Rahman M.S."/>
            <person name="Alam M."/>
        </authorList>
    </citation>
    <scope>NUCLEOTIDE SEQUENCE [LARGE SCALE GENOMIC DNA]</scope>
    <source>
        <strain evidence="8">cv. CVL-1</strain>
        <tissue evidence="7">Whole seedling</tissue>
    </source>
</reference>
<dbReference type="EMBL" id="AWWV01005989">
    <property type="protein sequence ID" value="OMP03687.1"/>
    <property type="molecule type" value="Genomic_DNA"/>
</dbReference>
<evidence type="ECO:0000313" key="8">
    <source>
        <dbReference type="Proteomes" id="UP000188268"/>
    </source>
</evidence>
<keyword evidence="3" id="KW-0238">DNA-binding</keyword>
<evidence type="ECO:0000256" key="5">
    <source>
        <dbReference type="ARBA" id="ARBA00023242"/>
    </source>
</evidence>
<dbReference type="AlphaFoldDB" id="A0A1R3K9B1"/>
<evidence type="ECO:0000313" key="7">
    <source>
        <dbReference type="EMBL" id="OMP03687.1"/>
    </source>
</evidence>
<dbReference type="CDD" id="cd10017">
    <property type="entry name" value="B3_DNA"/>
    <property type="match status" value="1"/>
</dbReference>
<dbReference type="InterPro" id="IPR015300">
    <property type="entry name" value="DNA-bd_pseudobarrel_sf"/>
</dbReference>
<dbReference type="InterPro" id="IPR003340">
    <property type="entry name" value="B3_DNA-bd"/>
</dbReference>
<dbReference type="SMART" id="SM01019">
    <property type="entry name" value="B3"/>
    <property type="match status" value="1"/>
</dbReference>
<proteinExistence type="predicted"/>
<keyword evidence="4" id="KW-0804">Transcription</keyword>
<evidence type="ECO:0000259" key="6">
    <source>
        <dbReference type="SMART" id="SM01019"/>
    </source>
</evidence>
<dbReference type="Gramene" id="OMP03687">
    <property type="protein sequence ID" value="OMP03687"/>
    <property type="gene ID" value="CCACVL1_02312"/>
</dbReference>
<protein>
    <recommendedName>
        <fullName evidence="6">TF-B3 domain-containing protein</fullName>
    </recommendedName>
</protein>
<sequence length="145" mass="16128">MAPVAQPKLKFAKILVRADLLPGAWLNPGQNFLESCGLDTTQDCSFRLKGRRRSFAVGLERRGNTLQFSHGWNVFARESCLKKGDKCSLRFLGRDSQGVVKILVKRTPKHMLPSTENAAPVVVLREGAWKEAGKEATSVRYLTTV</sequence>
<name>A0A1R3K9B1_COCAP</name>
<organism evidence="7 8">
    <name type="scientific">Corchorus capsularis</name>
    <name type="common">Jute</name>
    <dbReference type="NCBI Taxonomy" id="210143"/>
    <lineage>
        <taxon>Eukaryota</taxon>
        <taxon>Viridiplantae</taxon>
        <taxon>Streptophyta</taxon>
        <taxon>Embryophyta</taxon>
        <taxon>Tracheophyta</taxon>
        <taxon>Spermatophyta</taxon>
        <taxon>Magnoliopsida</taxon>
        <taxon>eudicotyledons</taxon>
        <taxon>Gunneridae</taxon>
        <taxon>Pentapetalae</taxon>
        <taxon>rosids</taxon>
        <taxon>malvids</taxon>
        <taxon>Malvales</taxon>
        <taxon>Malvaceae</taxon>
        <taxon>Grewioideae</taxon>
        <taxon>Apeibeae</taxon>
        <taxon>Corchorus</taxon>
    </lineage>
</organism>
<evidence type="ECO:0000256" key="3">
    <source>
        <dbReference type="ARBA" id="ARBA00023125"/>
    </source>
</evidence>